<keyword evidence="3" id="KW-0479">Metal-binding</keyword>
<dbReference type="Gene3D" id="2.120.10.30">
    <property type="entry name" value="TolB, C-terminal domain"/>
    <property type="match status" value="1"/>
</dbReference>
<keyword evidence="6" id="KW-1185">Reference proteome</keyword>
<evidence type="ECO:0000259" key="4">
    <source>
        <dbReference type="Pfam" id="PF08450"/>
    </source>
</evidence>
<dbReference type="Pfam" id="PF08450">
    <property type="entry name" value="SGL"/>
    <property type="match status" value="1"/>
</dbReference>
<dbReference type="PANTHER" id="PTHR10907:SF47">
    <property type="entry name" value="REGUCALCIN"/>
    <property type="match status" value="1"/>
</dbReference>
<dbReference type="EMBL" id="WUWG01000003">
    <property type="protein sequence ID" value="MXU65162.1"/>
    <property type="molecule type" value="Genomic_DNA"/>
</dbReference>
<feature type="binding site" evidence="3">
    <location>
        <position position="207"/>
    </location>
    <ligand>
        <name>a divalent metal cation</name>
        <dbReference type="ChEBI" id="CHEBI:60240"/>
    </ligand>
</feature>
<feature type="binding site" evidence="3">
    <location>
        <position position="105"/>
    </location>
    <ligand>
        <name>substrate</name>
    </ligand>
</feature>
<evidence type="ECO:0000313" key="6">
    <source>
        <dbReference type="Proteomes" id="UP000436016"/>
    </source>
</evidence>
<dbReference type="RefSeq" id="WP_160853398.1">
    <property type="nucleotide sequence ID" value="NZ_WUWG01000003.1"/>
</dbReference>
<gene>
    <name evidence="5" type="ORF">GSH16_06860</name>
</gene>
<dbReference type="PRINTS" id="PR01790">
    <property type="entry name" value="SMP30FAMILY"/>
</dbReference>
<dbReference type="InterPro" id="IPR011042">
    <property type="entry name" value="6-blade_b-propeller_TolB-like"/>
</dbReference>
<comment type="caution">
    <text evidence="5">The sequence shown here is derived from an EMBL/GenBank/DDBJ whole genome shotgun (WGS) entry which is preliminary data.</text>
</comment>
<feature type="binding site" evidence="3">
    <location>
        <position position="107"/>
    </location>
    <ligand>
        <name>substrate</name>
    </ligand>
</feature>
<dbReference type="PANTHER" id="PTHR10907">
    <property type="entry name" value="REGUCALCIN"/>
    <property type="match status" value="1"/>
</dbReference>
<dbReference type="Proteomes" id="UP000436016">
    <property type="component" value="Unassembled WGS sequence"/>
</dbReference>
<feature type="domain" description="SMP-30/Gluconolactonase/LRE-like region" evidence="4">
    <location>
        <begin position="20"/>
        <end position="265"/>
    </location>
</feature>
<evidence type="ECO:0000256" key="1">
    <source>
        <dbReference type="ARBA" id="ARBA00008853"/>
    </source>
</evidence>
<dbReference type="GO" id="GO:0004341">
    <property type="term" value="F:gluconolactonase activity"/>
    <property type="evidence" value="ECO:0007669"/>
    <property type="project" value="TreeGrafter"/>
</dbReference>
<organism evidence="5 6">
    <name type="scientific">Oceanomicrobium pacificus</name>
    <dbReference type="NCBI Taxonomy" id="2692916"/>
    <lineage>
        <taxon>Bacteria</taxon>
        <taxon>Pseudomonadati</taxon>
        <taxon>Pseudomonadota</taxon>
        <taxon>Alphaproteobacteria</taxon>
        <taxon>Rhodobacterales</taxon>
        <taxon>Paracoccaceae</taxon>
        <taxon>Oceanomicrobium</taxon>
    </lineage>
</organism>
<comment type="similarity">
    <text evidence="1">Belongs to the SMP-30/CGR1 family.</text>
</comment>
<dbReference type="SUPFAM" id="SSF63829">
    <property type="entry name" value="Calcium-dependent phosphotriesterase"/>
    <property type="match status" value="1"/>
</dbReference>
<dbReference type="GO" id="GO:0019853">
    <property type="term" value="P:L-ascorbic acid biosynthetic process"/>
    <property type="evidence" value="ECO:0007669"/>
    <property type="project" value="TreeGrafter"/>
</dbReference>
<comment type="cofactor">
    <cofactor evidence="3">
        <name>Zn(2+)</name>
        <dbReference type="ChEBI" id="CHEBI:29105"/>
    </cofactor>
    <text evidence="3">Binds 1 divalent metal cation per subunit.</text>
</comment>
<name>A0A6B0TVB3_9RHOB</name>
<sequence length="296" mass="31827">MPQPDPAPAVSVAFDQVATVGEGSFWSARRDGLYWVDIPGGKLHFNRPTDGSHKVWDLGRPVGCVAETEAGGIVAALTDGFWHLDPDTGDMRAMGGPAPGTVEHRFNDGTVDPAGRFLAGTMGLTPEAAERGEGTLYRFDGTEAVEVMGGFKTVNGLAFSPDGKTAYVSDSNPAIQTVWAYDYDVDDAAWTNKRVFFECHDWPARPDGGAMDSDGCYWMAGVSGWQLLRITPAGKVDMEIPMPIEKPTRIAFGGPKRDQLYVTSIRVDAPDQADSGKVFTLSLPGITGVDLPLMRI</sequence>
<proteinExistence type="inferred from homology"/>
<feature type="active site" description="Proton donor/acceptor" evidence="2">
    <location>
        <position position="207"/>
    </location>
</feature>
<evidence type="ECO:0000313" key="5">
    <source>
        <dbReference type="EMBL" id="MXU65162.1"/>
    </source>
</evidence>
<feature type="binding site" evidence="3">
    <location>
        <position position="22"/>
    </location>
    <ligand>
        <name>a divalent metal cation</name>
        <dbReference type="ChEBI" id="CHEBI:60240"/>
    </ligand>
</feature>
<keyword evidence="3" id="KW-0862">Zinc</keyword>
<evidence type="ECO:0000256" key="3">
    <source>
        <dbReference type="PIRSR" id="PIRSR605511-2"/>
    </source>
</evidence>
<dbReference type="InterPro" id="IPR013658">
    <property type="entry name" value="SGL"/>
</dbReference>
<reference evidence="5 6" key="1">
    <citation type="submission" date="2019-12" db="EMBL/GenBank/DDBJ databases">
        <title>Strain KN286 was isolated from seawater, which was collected from Caroline Seamount in the tropical western Pacific.</title>
        <authorList>
            <person name="Wang Q."/>
        </authorList>
    </citation>
    <scope>NUCLEOTIDE SEQUENCE [LARGE SCALE GENOMIC DNA]</scope>
    <source>
        <strain evidence="5 6">KN286</strain>
    </source>
</reference>
<feature type="binding site" evidence="3">
    <location>
        <position position="155"/>
    </location>
    <ligand>
        <name>a divalent metal cation</name>
        <dbReference type="ChEBI" id="CHEBI:60240"/>
    </ligand>
</feature>
<dbReference type="InterPro" id="IPR005511">
    <property type="entry name" value="SMP-30"/>
</dbReference>
<dbReference type="AlphaFoldDB" id="A0A6B0TVB3"/>
<dbReference type="GO" id="GO:0005509">
    <property type="term" value="F:calcium ion binding"/>
    <property type="evidence" value="ECO:0007669"/>
    <property type="project" value="TreeGrafter"/>
</dbReference>
<accession>A0A6B0TVB3</accession>
<protein>
    <recommendedName>
        <fullName evidence="4">SMP-30/Gluconolactonase/LRE-like region domain-containing protein</fullName>
    </recommendedName>
</protein>
<evidence type="ECO:0000256" key="2">
    <source>
        <dbReference type="PIRSR" id="PIRSR605511-1"/>
    </source>
</evidence>